<evidence type="ECO:0000256" key="1">
    <source>
        <dbReference type="SAM" id="MobiDB-lite"/>
    </source>
</evidence>
<accession>A0A3D9LEE6</accession>
<keyword evidence="2" id="KW-1133">Transmembrane helix</keyword>
<feature type="transmembrane region" description="Helical" evidence="2">
    <location>
        <begin position="72"/>
        <end position="92"/>
    </location>
</feature>
<evidence type="ECO:0000313" key="4">
    <source>
        <dbReference type="Proteomes" id="UP000256727"/>
    </source>
</evidence>
<dbReference type="EMBL" id="QREH01000001">
    <property type="protein sequence ID" value="REE04532.1"/>
    <property type="molecule type" value="Genomic_DNA"/>
</dbReference>
<name>A0A3D9LEE6_9MICC</name>
<keyword evidence="2" id="KW-0472">Membrane</keyword>
<dbReference type="AlphaFoldDB" id="A0A3D9LEE6"/>
<protein>
    <submittedName>
        <fullName evidence="3">Uncharacterized protein</fullName>
    </submittedName>
</protein>
<feature type="transmembrane region" description="Helical" evidence="2">
    <location>
        <begin position="30"/>
        <end position="51"/>
    </location>
</feature>
<feature type="region of interest" description="Disordered" evidence="1">
    <location>
        <begin position="111"/>
        <end position="141"/>
    </location>
</feature>
<dbReference type="RefSeq" id="WP_115932448.1">
    <property type="nucleotide sequence ID" value="NZ_QREH01000001.1"/>
</dbReference>
<feature type="compositionally biased region" description="Polar residues" evidence="1">
    <location>
        <begin position="128"/>
        <end position="141"/>
    </location>
</feature>
<keyword evidence="2" id="KW-0812">Transmembrane</keyword>
<proteinExistence type="predicted"/>
<dbReference type="Proteomes" id="UP000256727">
    <property type="component" value="Unassembled WGS sequence"/>
</dbReference>
<organism evidence="3 4">
    <name type="scientific">Citricoccus muralis</name>
    <dbReference type="NCBI Taxonomy" id="169134"/>
    <lineage>
        <taxon>Bacteria</taxon>
        <taxon>Bacillati</taxon>
        <taxon>Actinomycetota</taxon>
        <taxon>Actinomycetes</taxon>
        <taxon>Micrococcales</taxon>
        <taxon>Micrococcaceae</taxon>
        <taxon>Citricoccus</taxon>
    </lineage>
</organism>
<comment type="caution">
    <text evidence="3">The sequence shown here is derived from an EMBL/GenBank/DDBJ whole genome shotgun (WGS) entry which is preliminary data.</text>
</comment>
<gene>
    <name evidence="3" type="ORF">C8E99_2368</name>
</gene>
<evidence type="ECO:0000313" key="3">
    <source>
        <dbReference type="EMBL" id="REE04532.1"/>
    </source>
</evidence>
<sequence length="277" mass="29479">MWFFLLIGAAFLVLGWGAYAGWNRRWLSRPLIYAGHLGPAMVPMGAGFVLMGLSTPVADLFATGGPTTASGLAWSVGFFGGLALVVAGHFMGTSGMPARWRPRWVRALEGLAPRPGDPAPAPGDLAPSWSTVATGTDSTPGPTDYAPPLEPIPQSSVQAVINAAWGGARSRQKDQGQLELLQRLNLVDSRLHPTPAGALMAARLYWESADTLVIEATPPGRRSVVVTLVDHEVAVLEFRQDWGRPAEAGAGLGGFDVVPYRSEEHLGELLRPWVTAV</sequence>
<keyword evidence="4" id="KW-1185">Reference proteome</keyword>
<dbReference type="OrthoDB" id="3197041at2"/>
<reference evidence="3 4" key="1">
    <citation type="submission" date="2018-07" db="EMBL/GenBank/DDBJ databases">
        <title>Sequencing the genomes of 1000 actinobacteria strains.</title>
        <authorList>
            <person name="Klenk H.-P."/>
        </authorList>
    </citation>
    <scope>NUCLEOTIDE SEQUENCE [LARGE SCALE GENOMIC DNA]</scope>
    <source>
        <strain evidence="3 4">DSM 14442</strain>
    </source>
</reference>
<evidence type="ECO:0000256" key="2">
    <source>
        <dbReference type="SAM" id="Phobius"/>
    </source>
</evidence>